<protein>
    <recommendedName>
        <fullName evidence="2">Phosphonoacetaldehyde hydrolase</fullName>
    </recommendedName>
</protein>
<name>A0A382Y6X0_9ZZZZ</name>
<reference evidence="1" key="1">
    <citation type="submission" date="2018-05" db="EMBL/GenBank/DDBJ databases">
        <authorList>
            <person name="Lanie J.A."/>
            <person name="Ng W.-L."/>
            <person name="Kazmierczak K.M."/>
            <person name="Andrzejewski T.M."/>
            <person name="Davidsen T.M."/>
            <person name="Wayne K.J."/>
            <person name="Tettelin H."/>
            <person name="Glass J.I."/>
            <person name="Rusch D."/>
            <person name="Podicherti R."/>
            <person name="Tsui H.-C.T."/>
            <person name="Winkler M.E."/>
        </authorList>
    </citation>
    <scope>NUCLEOTIDE SEQUENCE</scope>
</reference>
<dbReference type="EMBL" id="UINC01173123">
    <property type="protein sequence ID" value="SVD78551.1"/>
    <property type="molecule type" value="Genomic_DNA"/>
</dbReference>
<dbReference type="AlphaFoldDB" id="A0A382Y6X0"/>
<gene>
    <name evidence="1" type="ORF">METZ01_LOCUS431405</name>
</gene>
<accession>A0A382Y6X0</accession>
<organism evidence="1">
    <name type="scientific">marine metagenome</name>
    <dbReference type="NCBI Taxonomy" id="408172"/>
    <lineage>
        <taxon>unclassified sequences</taxon>
        <taxon>metagenomes</taxon>
        <taxon>ecological metagenomes</taxon>
    </lineage>
</organism>
<evidence type="ECO:0000313" key="1">
    <source>
        <dbReference type="EMBL" id="SVD78551.1"/>
    </source>
</evidence>
<sequence length="35" mass="3917">MNKYVEEKKYRGKVQALILDWSGTTADAYVVAPAT</sequence>
<proteinExistence type="predicted"/>
<evidence type="ECO:0008006" key="2">
    <source>
        <dbReference type="Google" id="ProtNLM"/>
    </source>
</evidence>
<feature type="non-terminal residue" evidence="1">
    <location>
        <position position="35"/>
    </location>
</feature>